<dbReference type="InterPro" id="IPR000182">
    <property type="entry name" value="GNAT_dom"/>
</dbReference>
<dbReference type="GO" id="GO:0016747">
    <property type="term" value="F:acyltransferase activity, transferring groups other than amino-acyl groups"/>
    <property type="evidence" value="ECO:0007669"/>
    <property type="project" value="InterPro"/>
</dbReference>
<keyword evidence="1 4" id="KW-0808">Transferase</keyword>
<organism evidence="4 5">
    <name type="scientific">Gordonia rhizosphera NBRC 16068</name>
    <dbReference type="NCBI Taxonomy" id="1108045"/>
    <lineage>
        <taxon>Bacteria</taxon>
        <taxon>Bacillati</taxon>
        <taxon>Actinomycetota</taxon>
        <taxon>Actinomycetes</taxon>
        <taxon>Mycobacteriales</taxon>
        <taxon>Gordoniaceae</taxon>
        <taxon>Gordonia</taxon>
    </lineage>
</organism>
<dbReference type="OrthoDB" id="9797456at2"/>
<dbReference type="RefSeq" id="WP_006335078.1">
    <property type="nucleotide sequence ID" value="NZ_BAHC01000135.1"/>
</dbReference>
<evidence type="ECO:0000256" key="1">
    <source>
        <dbReference type="ARBA" id="ARBA00022679"/>
    </source>
</evidence>
<accession>K6WH97</accession>
<reference evidence="4 5" key="1">
    <citation type="submission" date="2012-08" db="EMBL/GenBank/DDBJ databases">
        <title>Whole genome shotgun sequence of Gordonia rhizosphera NBRC 16068.</title>
        <authorList>
            <person name="Takarada H."/>
            <person name="Isaki S."/>
            <person name="Hosoyama A."/>
            <person name="Tsuchikane K."/>
            <person name="Katsumata H."/>
            <person name="Baba S."/>
            <person name="Ohji S."/>
            <person name="Yamazaki S."/>
            <person name="Fujita N."/>
        </authorList>
    </citation>
    <scope>NUCLEOTIDE SEQUENCE [LARGE SCALE GENOMIC DNA]</scope>
    <source>
        <strain evidence="4 5">NBRC 16068</strain>
    </source>
</reference>
<dbReference type="SUPFAM" id="SSF55729">
    <property type="entry name" value="Acyl-CoA N-acyltransferases (Nat)"/>
    <property type="match status" value="1"/>
</dbReference>
<dbReference type="CDD" id="cd04301">
    <property type="entry name" value="NAT_SF"/>
    <property type="match status" value="1"/>
</dbReference>
<dbReference type="InterPro" id="IPR016181">
    <property type="entry name" value="Acyl_CoA_acyltransferase"/>
</dbReference>
<dbReference type="AlphaFoldDB" id="K6WH97"/>
<gene>
    <name evidence="4" type="ORF">GORHZ_135_00820</name>
</gene>
<dbReference type="InterPro" id="IPR013653">
    <property type="entry name" value="GCN5-like_dom"/>
</dbReference>
<comment type="caution">
    <text evidence="4">The sequence shown here is derived from an EMBL/GenBank/DDBJ whole genome shotgun (WGS) entry which is preliminary data.</text>
</comment>
<dbReference type="InterPro" id="IPR050680">
    <property type="entry name" value="YpeA/RimI_acetyltransf"/>
</dbReference>
<evidence type="ECO:0000256" key="2">
    <source>
        <dbReference type="ARBA" id="ARBA00023315"/>
    </source>
</evidence>
<dbReference type="STRING" id="1108045.GORHZ_135_00820"/>
<sequence length="238" mass="25259">MIGDSDPTSPAPDQAILGNPALAALVGPHASFAEGRGNAVRYHPDVCPMAALPDDPTAEDWAAAAVLVGPGHSIFLPVVAVTPPDGWGVVMSIPGVQMVDRAVDAAPDDEAIELTAADVPEMTELVRRTEPGPFRPRTIELGTYLGIRRDGRLIAMAGERLRLPGWTEISAVCTDPDFRGQGLGSRLVRAVAHGIRGHGETPFLHAAGDNVGAIRLYEAMGFELSRRVMFQVFTAPDR</sequence>
<dbReference type="PROSITE" id="PS51186">
    <property type="entry name" value="GNAT"/>
    <property type="match status" value="1"/>
</dbReference>
<feature type="domain" description="N-acetyltransferase" evidence="3">
    <location>
        <begin position="109"/>
        <end position="238"/>
    </location>
</feature>
<dbReference type="Proteomes" id="UP000008363">
    <property type="component" value="Unassembled WGS sequence"/>
</dbReference>
<dbReference type="PANTHER" id="PTHR43420:SF3">
    <property type="entry name" value="N-ACETYLTRANSFERASE DOMAIN-CONTAINING PROTEIN"/>
    <property type="match status" value="1"/>
</dbReference>
<proteinExistence type="predicted"/>
<protein>
    <submittedName>
        <fullName evidence="4">Putative acetyltransferase</fullName>
    </submittedName>
</protein>
<evidence type="ECO:0000259" key="3">
    <source>
        <dbReference type="PROSITE" id="PS51186"/>
    </source>
</evidence>
<keyword evidence="5" id="KW-1185">Reference proteome</keyword>
<dbReference type="Pfam" id="PF08445">
    <property type="entry name" value="FR47"/>
    <property type="match status" value="1"/>
</dbReference>
<evidence type="ECO:0000313" key="5">
    <source>
        <dbReference type="Proteomes" id="UP000008363"/>
    </source>
</evidence>
<name>K6WH97_9ACTN</name>
<dbReference type="EMBL" id="BAHC01000135">
    <property type="protein sequence ID" value="GAB91532.1"/>
    <property type="molecule type" value="Genomic_DNA"/>
</dbReference>
<dbReference type="Gene3D" id="3.40.630.30">
    <property type="match status" value="1"/>
</dbReference>
<dbReference type="PANTHER" id="PTHR43420">
    <property type="entry name" value="ACETYLTRANSFERASE"/>
    <property type="match status" value="1"/>
</dbReference>
<evidence type="ECO:0000313" key="4">
    <source>
        <dbReference type="EMBL" id="GAB91532.1"/>
    </source>
</evidence>
<dbReference type="eggNOG" id="COG3393">
    <property type="taxonomic scope" value="Bacteria"/>
</dbReference>
<keyword evidence="2" id="KW-0012">Acyltransferase</keyword>